<sequence length="544" mass="58714">MKTQLRSRHQVTTVVAALAYVTTAMILLHGLWSDPNGRYLYDSGQDQEQWQWFFDITAHQVLTGQNPLFTGLLNHPDGVNLMANTTMLGLSIPLIPVTVLLGSGVTWAIALTIGLAGTAFAWYWLFSRRIASAPAAAIGGLFCGFAPAMISHANAHPNFVVLAVIPCLLLPRPPGRRNAIVLGLLIAYQLFLGEEILLLAATGLLVFALAHSWADPGRTAAFARRYATTIAGAGLLALVLVAGSLFWQFKGPQSYHSLVHGRAGNSLHALTAFPTRSLFGDPEVAQQLAMNRTEENAFFGWPLIILILGLVFALRKQQLVRILGATTALIGWLSLTPGPWTLLAQLPLYESVIESRFAMACIPPIGALLALGIDALRTKPLRWLGWTAIGAALLPIVPTPFVTVARQPVPAFFTDGSWRGYVRPGHTLVPAPPPNSGEARAMRWQAEAGFGFAIPEGYFVGPYGPDGGGAYGAQPRPTATMMRQAANGEGCVIDPVQLDADLRYWRADAVVLDHDRGELRACLDELLGRSTFVGGVWVWTVARP</sequence>
<evidence type="ECO:0000313" key="3">
    <source>
        <dbReference type="Proteomes" id="UP001501705"/>
    </source>
</evidence>
<evidence type="ECO:0000313" key="2">
    <source>
        <dbReference type="EMBL" id="GAA1549065.1"/>
    </source>
</evidence>
<dbReference type="EMBL" id="BAAAPH010000001">
    <property type="protein sequence ID" value="GAA1549065.1"/>
    <property type="molecule type" value="Genomic_DNA"/>
</dbReference>
<keyword evidence="2" id="KW-0808">Transferase</keyword>
<evidence type="ECO:0000256" key="1">
    <source>
        <dbReference type="SAM" id="Phobius"/>
    </source>
</evidence>
<proteinExistence type="predicted"/>
<accession>A0ABP4MR52</accession>
<dbReference type="GO" id="GO:0016740">
    <property type="term" value="F:transferase activity"/>
    <property type="evidence" value="ECO:0007669"/>
    <property type="project" value="UniProtKB-KW"/>
</dbReference>
<dbReference type="RefSeq" id="WP_344231334.1">
    <property type="nucleotide sequence ID" value="NZ_BAAAPH010000001.1"/>
</dbReference>
<feature type="transmembrane region" description="Helical" evidence="1">
    <location>
        <begin position="357"/>
        <end position="376"/>
    </location>
</feature>
<comment type="caution">
    <text evidence="2">The sequence shown here is derived from an EMBL/GenBank/DDBJ whole genome shotgun (WGS) entry which is preliminary data.</text>
</comment>
<feature type="transmembrane region" description="Helical" evidence="1">
    <location>
        <begin position="94"/>
        <end position="123"/>
    </location>
</feature>
<keyword evidence="3" id="KW-1185">Reference proteome</keyword>
<feature type="transmembrane region" description="Helical" evidence="1">
    <location>
        <begin position="130"/>
        <end position="150"/>
    </location>
</feature>
<dbReference type="Proteomes" id="UP001501705">
    <property type="component" value="Unassembled WGS sequence"/>
</dbReference>
<organism evidence="2 3">
    <name type="scientific">Kribbella hippodromi</name>
    <dbReference type="NCBI Taxonomy" id="434347"/>
    <lineage>
        <taxon>Bacteria</taxon>
        <taxon>Bacillati</taxon>
        <taxon>Actinomycetota</taxon>
        <taxon>Actinomycetes</taxon>
        <taxon>Propionibacteriales</taxon>
        <taxon>Kribbellaceae</taxon>
        <taxon>Kribbella</taxon>
    </lineage>
</organism>
<gene>
    <name evidence="2" type="ORF">GCM10009804_01740</name>
</gene>
<name>A0ABP4MR52_9ACTN</name>
<feature type="transmembrane region" description="Helical" evidence="1">
    <location>
        <begin position="383"/>
        <end position="402"/>
    </location>
</feature>
<keyword evidence="1" id="KW-0812">Transmembrane</keyword>
<feature type="transmembrane region" description="Helical" evidence="1">
    <location>
        <begin position="319"/>
        <end position="337"/>
    </location>
</feature>
<keyword evidence="1" id="KW-0472">Membrane</keyword>
<feature type="transmembrane region" description="Helical" evidence="1">
    <location>
        <begin position="297"/>
        <end position="314"/>
    </location>
</feature>
<protein>
    <submittedName>
        <fullName evidence="2">Glycosyl transferase</fullName>
    </submittedName>
</protein>
<keyword evidence="1" id="KW-1133">Transmembrane helix</keyword>
<reference evidence="3" key="1">
    <citation type="journal article" date="2019" name="Int. J. Syst. Evol. Microbiol.">
        <title>The Global Catalogue of Microorganisms (GCM) 10K type strain sequencing project: providing services to taxonomists for standard genome sequencing and annotation.</title>
        <authorList>
            <consortium name="The Broad Institute Genomics Platform"/>
            <consortium name="The Broad Institute Genome Sequencing Center for Infectious Disease"/>
            <person name="Wu L."/>
            <person name="Ma J."/>
        </authorList>
    </citation>
    <scope>NUCLEOTIDE SEQUENCE [LARGE SCALE GENOMIC DNA]</scope>
    <source>
        <strain evidence="3">JCM 15572</strain>
    </source>
</reference>
<feature type="transmembrane region" description="Helical" evidence="1">
    <location>
        <begin position="196"/>
        <end position="214"/>
    </location>
</feature>
<feature type="transmembrane region" description="Helical" evidence="1">
    <location>
        <begin position="12"/>
        <end position="32"/>
    </location>
</feature>
<feature type="transmembrane region" description="Helical" evidence="1">
    <location>
        <begin position="226"/>
        <end position="249"/>
    </location>
</feature>